<name>A0A7E5VM71_TRINI</name>
<feature type="region of interest" description="Disordered" evidence="10">
    <location>
        <begin position="737"/>
        <end position="769"/>
    </location>
</feature>
<feature type="compositionally biased region" description="Polar residues" evidence="10">
    <location>
        <begin position="841"/>
        <end position="855"/>
    </location>
</feature>
<dbReference type="InterPro" id="IPR048538">
    <property type="entry name" value="Rrn7_cyclin_C"/>
</dbReference>
<dbReference type="InParanoid" id="A0A7E5VM71"/>
<sequence>MKGDPCSVCEGTDLKLHDGFYYCVECGTQNTNVRETVVEQKALGDGTFAIATRRKIVKLHDSKVQMSGEWYKWHTFNFIILGLADDLVELGAKPTFKIKLLWIWTRYVKKYQKKNEIGLSNKTREENETLATFLHEEDSGSDPEPEDNELDTEGTKKSKSKNIIVDGSKRDIRQVSRGLILSMLYLALNLDKSQIQLSHLYRFIKEKRLNFSNLDRFIPEDIDLKSIEQWLNFLRSKICSMHKVRALSMSLLRKLDLGTPVVPDLRKMVHNFTSELCLPNDIKPLIFSLMHYRPCDFLDINNRAKEHLSRVPDYEAVVMAYVVVAMKMCFGLDSDYEIKLSNIVDKINEENNLSKSHRIGKYSERSSRLFSFREWCSYLQFRKIVLNKNCLHMSEQNYLDIDDYVYLEHMEDLQANKKELQDETAHDLVKKIHVENDVRVIPKELFLPTLTPLTEYTDIIIEYTQDPEKRVLLSEDFTQYSLKYACEDLNLEDETNGNENIITGVSENRKTVQTDILGTIVVKKSKTKMVYVKNCENRNWMITNPPTIEHVTSDEPQTDTNDKESDLGYDSENPATERDGSIENVSVSTQNKDKDGQSDKDSTIDEVCDKDKEGQPDNDKEQTVEDENKHKRKVIITEEDADKNIFDDNFIELDAKDEVEQDFYDDLDPQHLQCTPEDGQNEFPNDDLDNASDISDHSTAKPDFNPDTFDREKVIKELILMACAKHKIPVPVEYKPKEPRKRRVDMFGNEAGPSEPKRRSRASRRDSKRKVEEIMSNYYNHMYSDALNKMQQELGLAIRKTTFEDIMNGTLNMNQTPPNIDQNSEIVSNSQERISIFTDNGSIQNDNQSIVTPQNDVVEPNDSQAEEDLDENLESTLFDEDDQIILDDQPKGDPKFDEEKYDVKQLYIKIKPDEDEEDIFDLHEDPKFQEMITSKVEENKNSRKYYKLKAEPIKTKYESDSEDEIPLKAIQEEKKMFEEMMAAEENFEPLINKLYLPEFKYWIRHYHRDYMTRSMDLHKKFDEELKENTPASFYFVLHECAAILNCSTFYLYKELYNLEHYCVIKVKNPD</sequence>
<feature type="region of interest" description="Disordered" evidence="10">
    <location>
        <begin position="544"/>
        <end position="631"/>
    </location>
</feature>
<proteinExistence type="inferred from homology"/>
<keyword evidence="3" id="KW-0479">Metal-binding</keyword>
<evidence type="ECO:0000256" key="1">
    <source>
        <dbReference type="ARBA" id="ARBA00004604"/>
    </source>
</evidence>
<keyword evidence="12" id="KW-1185">Reference proteome</keyword>
<dbReference type="GeneID" id="113495016"/>
<dbReference type="GO" id="GO:0070860">
    <property type="term" value="C:RNA polymerase I core factor complex"/>
    <property type="evidence" value="ECO:0007669"/>
    <property type="project" value="InterPro"/>
</dbReference>
<keyword evidence="4" id="KW-0863">Zinc-finger</keyword>
<dbReference type="GO" id="GO:0005668">
    <property type="term" value="C:RNA polymerase transcription factor SL1 complex"/>
    <property type="evidence" value="ECO:0007669"/>
    <property type="project" value="TreeGrafter"/>
</dbReference>
<organism evidence="12 13">
    <name type="scientific">Trichoplusia ni</name>
    <name type="common">Cabbage looper</name>
    <dbReference type="NCBI Taxonomy" id="7111"/>
    <lineage>
        <taxon>Eukaryota</taxon>
        <taxon>Metazoa</taxon>
        <taxon>Ecdysozoa</taxon>
        <taxon>Arthropoda</taxon>
        <taxon>Hexapoda</taxon>
        <taxon>Insecta</taxon>
        <taxon>Pterygota</taxon>
        <taxon>Neoptera</taxon>
        <taxon>Endopterygota</taxon>
        <taxon>Lepidoptera</taxon>
        <taxon>Glossata</taxon>
        <taxon>Ditrysia</taxon>
        <taxon>Noctuoidea</taxon>
        <taxon>Noctuidae</taxon>
        <taxon>Plusiinae</taxon>
        <taxon>Trichoplusia</taxon>
    </lineage>
</organism>
<comment type="subcellular location">
    <subcellularLocation>
        <location evidence="1">Nucleus</location>
        <location evidence="1">Nucleolus</location>
    </subcellularLocation>
</comment>
<protein>
    <submittedName>
        <fullName evidence="13">Uncharacterized protein LOC113495016</fullName>
    </submittedName>
</protein>
<accession>A0A7E5VM71</accession>
<dbReference type="GO" id="GO:0008270">
    <property type="term" value="F:zinc ion binding"/>
    <property type="evidence" value="ECO:0007669"/>
    <property type="project" value="UniProtKB-KW"/>
</dbReference>
<keyword evidence="8" id="KW-0804">Transcription</keyword>
<dbReference type="GO" id="GO:0042790">
    <property type="term" value="P:nucleolar large rRNA transcription by RNA polymerase I"/>
    <property type="evidence" value="ECO:0007669"/>
    <property type="project" value="TreeGrafter"/>
</dbReference>
<evidence type="ECO:0000313" key="13">
    <source>
        <dbReference type="RefSeq" id="XP_026729377.1"/>
    </source>
</evidence>
<evidence type="ECO:0000256" key="2">
    <source>
        <dbReference type="ARBA" id="ARBA00006899"/>
    </source>
</evidence>
<feature type="compositionally biased region" description="Basic and acidic residues" evidence="10">
    <location>
        <begin position="591"/>
        <end position="629"/>
    </location>
</feature>
<dbReference type="PANTHER" id="PTHR31576">
    <property type="entry name" value="TATA BOX-BINDING PROTEIN-ASSOCIATED FACTOR RNA POLYMERASE I SUBUNIT B"/>
    <property type="match status" value="1"/>
</dbReference>
<dbReference type="Pfam" id="PF20645">
    <property type="entry name" value="Rrn7_cyclin_C"/>
    <property type="match status" value="1"/>
</dbReference>
<feature type="region of interest" description="Disordered" evidence="10">
    <location>
        <begin position="668"/>
        <end position="706"/>
    </location>
</feature>
<keyword evidence="7" id="KW-0238">DNA-binding</keyword>
<feature type="region of interest" description="Disordered" evidence="10">
    <location>
        <begin position="134"/>
        <end position="159"/>
    </location>
</feature>
<dbReference type="PANTHER" id="PTHR31576:SF2">
    <property type="entry name" value="TATA BOX-BINDING PROTEIN-ASSOCIATED FACTOR RNA POLYMERASE I SUBUNIT B"/>
    <property type="match status" value="1"/>
</dbReference>
<evidence type="ECO:0000256" key="6">
    <source>
        <dbReference type="ARBA" id="ARBA00023015"/>
    </source>
</evidence>
<evidence type="ECO:0000256" key="9">
    <source>
        <dbReference type="ARBA" id="ARBA00023242"/>
    </source>
</evidence>
<evidence type="ECO:0000256" key="4">
    <source>
        <dbReference type="ARBA" id="ARBA00022771"/>
    </source>
</evidence>
<dbReference type="CTD" id="9014"/>
<keyword evidence="6" id="KW-0805">Transcription regulation</keyword>
<dbReference type="OrthoDB" id="10069252at2759"/>
<dbReference type="Proteomes" id="UP000322000">
    <property type="component" value="Chromosome 6"/>
</dbReference>
<evidence type="ECO:0000256" key="5">
    <source>
        <dbReference type="ARBA" id="ARBA00022833"/>
    </source>
</evidence>
<dbReference type="RefSeq" id="XP_026729377.1">
    <property type="nucleotide sequence ID" value="XM_026873576.1"/>
</dbReference>
<reference evidence="13" key="1">
    <citation type="submission" date="2025-08" db="UniProtKB">
        <authorList>
            <consortium name="RefSeq"/>
        </authorList>
    </citation>
    <scope>IDENTIFICATION</scope>
</reference>
<dbReference type="AlphaFoldDB" id="A0A7E5VM71"/>
<dbReference type="GO" id="GO:0001164">
    <property type="term" value="F:RNA polymerase I core promoter sequence-specific DNA binding"/>
    <property type="evidence" value="ECO:0007669"/>
    <property type="project" value="InterPro"/>
</dbReference>
<feature type="domain" description="Rrn7/TAF1B C-terminal cyclin" evidence="11">
    <location>
        <begin position="254"/>
        <end position="410"/>
    </location>
</feature>
<evidence type="ECO:0000259" key="11">
    <source>
        <dbReference type="Pfam" id="PF20645"/>
    </source>
</evidence>
<evidence type="ECO:0000256" key="3">
    <source>
        <dbReference type="ARBA" id="ARBA00022723"/>
    </source>
</evidence>
<evidence type="ECO:0000313" key="12">
    <source>
        <dbReference type="Proteomes" id="UP000322000"/>
    </source>
</evidence>
<evidence type="ECO:0000256" key="10">
    <source>
        <dbReference type="SAM" id="MobiDB-lite"/>
    </source>
</evidence>
<dbReference type="KEGG" id="tnl:113495016"/>
<evidence type="ECO:0000256" key="8">
    <source>
        <dbReference type="ARBA" id="ARBA00023163"/>
    </source>
</evidence>
<keyword evidence="9" id="KW-0539">Nucleus</keyword>
<gene>
    <name evidence="13" type="primary">LOC113495016</name>
</gene>
<keyword evidence="5" id="KW-0862">Zinc</keyword>
<feature type="region of interest" description="Disordered" evidence="10">
    <location>
        <begin position="841"/>
        <end position="866"/>
    </location>
</feature>
<evidence type="ECO:0000256" key="7">
    <source>
        <dbReference type="ARBA" id="ARBA00023125"/>
    </source>
</evidence>
<comment type="similarity">
    <text evidence="2">Belongs to the RRN7/TAF1B family.</text>
</comment>
<feature type="compositionally biased region" description="Acidic residues" evidence="10">
    <location>
        <begin position="139"/>
        <end position="152"/>
    </location>
</feature>
<dbReference type="InterPro" id="IPR033599">
    <property type="entry name" value="TAF1B/Rrn7"/>
</dbReference>